<accession>A0A6A4NJY9</accession>
<evidence type="ECO:0000313" key="3">
    <source>
        <dbReference type="Proteomes" id="UP000447434"/>
    </source>
</evidence>
<gene>
    <name evidence="2" type="ORF">Lalb_Chr23g0267621</name>
</gene>
<name>A0A6A4NJY9_LUPAL</name>
<sequence length="380" mass="43593">MASAIVKSEKRLAEFLKEQQEPFTLEVYLLERGYSKKWNPKSKVDSHKSIQRSVSSYSHRKIKSLSPIFKVLSALGRKISCHNKSSIVNKDSKNIREHVCISNDYEACSIDLKVVETERFSCSTSSTVFLSCSDIDEDETSLSTHKDKPQFSPDNCRASTLCNIEVQSQQGNHHQICIEGSTFPLTQYQNYRTLNHDVCGKEKRIHSCGVVVPRKITEESLLSSALWSLLTHSAKRENYSMDLRENLGPNVSKILKSKRVLHKTKQLLFDCVREITITLPRKDYGQPGNKKFMGPEELGNIIWQRTKEWSQKGAEDETNLTHLLTLDYLNSINEWIKFEQHVKDVSVEIADAILEYVNDEIVSDMIEILAQTNHYNKHKI</sequence>
<dbReference type="OrthoDB" id="691329at2759"/>
<dbReference type="AlphaFoldDB" id="A0A6A4NJY9"/>
<protein>
    <recommendedName>
        <fullName evidence="1">DUF4378 domain-containing protein</fullName>
    </recommendedName>
</protein>
<keyword evidence="3" id="KW-1185">Reference proteome</keyword>
<evidence type="ECO:0000313" key="2">
    <source>
        <dbReference type="EMBL" id="KAE9586858.1"/>
    </source>
</evidence>
<feature type="domain" description="DUF4378" evidence="1">
    <location>
        <begin position="260"/>
        <end position="356"/>
    </location>
</feature>
<reference evidence="3" key="1">
    <citation type="journal article" date="2020" name="Nat. Commun.">
        <title>Genome sequence of the cluster root forming white lupin.</title>
        <authorList>
            <person name="Hufnagel B."/>
            <person name="Marques A."/>
            <person name="Soriano A."/>
            <person name="Marques L."/>
            <person name="Divol F."/>
            <person name="Doumas P."/>
            <person name="Sallet E."/>
            <person name="Mancinotti D."/>
            <person name="Carrere S."/>
            <person name="Marande W."/>
            <person name="Arribat S."/>
            <person name="Keller J."/>
            <person name="Huneau C."/>
            <person name="Blein T."/>
            <person name="Aime D."/>
            <person name="Laguerre M."/>
            <person name="Taylor J."/>
            <person name="Schubert V."/>
            <person name="Nelson M."/>
            <person name="Geu-Flores F."/>
            <person name="Crespi M."/>
            <person name="Gallardo-Guerrero K."/>
            <person name="Delaux P.-M."/>
            <person name="Salse J."/>
            <person name="Berges H."/>
            <person name="Guyot R."/>
            <person name="Gouzy J."/>
            <person name="Peret B."/>
        </authorList>
    </citation>
    <scope>NUCLEOTIDE SEQUENCE [LARGE SCALE GENOMIC DNA]</scope>
    <source>
        <strain evidence="3">cv. Amiga</strain>
    </source>
</reference>
<dbReference type="Pfam" id="PF14309">
    <property type="entry name" value="DUF4378"/>
    <property type="match status" value="1"/>
</dbReference>
<organism evidence="2 3">
    <name type="scientific">Lupinus albus</name>
    <name type="common">White lupine</name>
    <name type="synonym">Lupinus termis</name>
    <dbReference type="NCBI Taxonomy" id="3870"/>
    <lineage>
        <taxon>Eukaryota</taxon>
        <taxon>Viridiplantae</taxon>
        <taxon>Streptophyta</taxon>
        <taxon>Embryophyta</taxon>
        <taxon>Tracheophyta</taxon>
        <taxon>Spermatophyta</taxon>
        <taxon>Magnoliopsida</taxon>
        <taxon>eudicotyledons</taxon>
        <taxon>Gunneridae</taxon>
        <taxon>Pentapetalae</taxon>
        <taxon>rosids</taxon>
        <taxon>fabids</taxon>
        <taxon>Fabales</taxon>
        <taxon>Fabaceae</taxon>
        <taxon>Papilionoideae</taxon>
        <taxon>50 kb inversion clade</taxon>
        <taxon>genistoids sensu lato</taxon>
        <taxon>core genistoids</taxon>
        <taxon>Genisteae</taxon>
        <taxon>Lupinus</taxon>
    </lineage>
</organism>
<comment type="caution">
    <text evidence="2">The sequence shown here is derived from an EMBL/GenBank/DDBJ whole genome shotgun (WGS) entry which is preliminary data.</text>
</comment>
<dbReference type="EMBL" id="WOCE01000023">
    <property type="protein sequence ID" value="KAE9586858.1"/>
    <property type="molecule type" value="Genomic_DNA"/>
</dbReference>
<evidence type="ECO:0000259" key="1">
    <source>
        <dbReference type="Pfam" id="PF14309"/>
    </source>
</evidence>
<dbReference type="PANTHER" id="PTHR37613:SF4">
    <property type="entry name" value="DUF4378 DOMAIN-CONTAINING PROTEIN"/>
    <property type="match status" value="1"/>
</dbReference>
<dbReference type="InterPro" id="IPR025486">
    <property type="entry name" value="DUF4378"/>
</dbReference>
<proteinExistence type="predicted"/>
<dbReference type="PANTHER" id="PTHR37613">
    <property type="entry name" value="DUF4378 DOMAIN PROTEIN"/>
    <property type="match status" value="1"/>
</dbReference>
<dbReference type="Proteomes" id="UP000447434">
    <property type="component" value="Chromosome 23"/>
</dbReference>